<reference evidence="1 2" key="1">
    <citation type="journal article" date="2023" name="Life. Sci Alliance">
        <title>Evolutionary insights into 3D genome organization and epigenetic landscape of Vigna mungo.</title>
        <authorList>
            <person name="Junaid A."/>
            <person name="Singh B."/>
            <person name="Bhatia S."/>
        </authorList>
    </citation>
    <scope>NUCLEOTIDE SEQUENCE [LARGE SCALE GENOMIC DNA]</scope>
    <source>
        <strain evidence="1">Urdbean</strain>
    </source>
</reference>
<dbReference type="InterPro" id="IPR004993">
    <property type="entry name" value="GH3"/>
</dbReference>
<accession>A0AAQ3RJI8</accession>
<evidence type="ECO:0000313" key="2">
    <source>
        <dbReference type="Proteomes" id="UP001374535"/>
    </source>
</evidence>
<proteinExistence type="predicted"/>
<dbReference type="GO" id="GO:0016881">
    <property type="term" value="F:acid-amino acid ligase activity"/>
    <property type="evidence" value="ECO:0007669"/>
    <property type="project" value="TreeGrafter"/>
</dbReference>
<dbReference type="Proteomes" id="UP001374535">
    <property type="component" value="Chromosome 9"/>
</dbReference>
<gene>
    <name evidence="1" type="ORF">V8G54_028597</name>
</gene>
<dbReference type="Pfam" id="PF03321">
    <property type="entry name" value="GH3"/>
    <property type="match status" value="1"/>
</dbReference>
<protein>
    <submittedName>
        <fullName evidence="1">Uncharacterized protein</fullName>
    </submittedName>
</protein>
<dbReference type="PANTHER" id="PTHR31901:SF18">
    <property type="entry name" value="INDOLE-3-ACETIC ACID-AMIDO SYNTHETASE GH3.9-RELATED"/>
    <property type="match status" value="1"/>
</dbReference>
<evidence type="ECO:0000313" key="1">
    <source>
        <dbReference type="EMBL" id="WVY96446.1"/>
    </source>
</evidence>
<dbReference type="EMBL" id="CP144692">
    <property type="protein sequence ID" value="WVY96446.1"/>
    <property type="molecule type" value="Genomic_DNA"/>
</dbReference>
<dbReference type="AlphaFoldDB" id="A0AAQ3RJI8"/>
<name>A0AAQ3RJI8_VIGMU</name>
<sequence>LLFLSVTMDGKKLEYKGEEALKEIERLTMKASEVQESLLKQILTHNRETEYLNKFMRGEKNITEFKSSVPVTTYERIFPYIQRIANGEDSSLITGHQITEMLCSSGTSGGEPKIMPSIAEDLERRTFVYNLTMPIMNQLIYNT</sequence>
<organism evidence="1 2">
    <name type="scientific">Vigna mungo</name>
    <name type="common">Black gram</name>
    <name type="synonym">Phaseolus mungo</name>
    <dbReference type="NCBI Taxonomy" id="3915"/>
    <lineage>
        <taxon>Eukaryota</taxon>
        <taxon>Viridiplantae</taxon>
        <taxon>Streptophyta</taxon>
        <taxon>Embryophyta</taxon>
        <taxon>Tracheophyta</taxon>
        <taxon>Spermatophyta</taxon>
        <taxon>Magnoliopsida</taxon>
        <taxon>eudicotyledons</taxon>
        <taxon>Gunneridae</taxon>
        <taxon>Pentapetalae</taxon>
        <taxon>rosids</taxon>
        <taxon>fabids</taxon>
        <taxon>Fabales</taxon>
        <taxon>Fabaceae</taxon>
        <taxon>Papilionoideae</taxon>
        <taxon>50 kb inversion clade</taxon>
        <taxon>NPAAA clade</taxon>
        <taxon>indigoferoid/millettioid clade</taxon>
        <taxon>Phaseoleae</taxon>
        <taxon>Vigna</taxon>
    </lineage>
</organism>
<feature type="non-terminal residue" evidence="1">
    <location>
        <position position="143"/>
    </location>
</feature>
<dbReference type="PANTHER" id="PTHR31901">
    <property type="entry name" value="GH3 DOMAIN-CONTAINING PROTEIN"/>
    <property type="match status" value="1"/>
</dbReference>
<keyword evidence="2" id="KW-1185">Reference proteome</keyword>
<dbReference type="GO" id="GO:0005737">
    <property type="term" value="C:cytoplasm"/>
    <property type="evidence" value="ECO:0007669"/>
    <property type="project" value="TreeGrafter"/>
</dbReference>